<gene>
    <name evidence="4" type="primary">kch</name>
    <name evidence="4" type="ORF">FF011L_42980</name>
</gene>
<dbReference type="PANTHER" id="PTHR43833">
    <property type="entry name" value="POTASSIUM CHANNEL PROTEIN 2-RELATED-RELATED"/>
    <property type="match status" value="1"/>
</dbReference>
<dbReference type="Gene3D" id="3.40.50.720">
    <property type="entry name" value="NAD(P)-binding Rossmann-like Domain"/>
    <property type="match status" value="1"/>
</dbReference>
<dbReference type="EMBL" id="CP036262">
    <property type="protein sequence ID" value="QDS95501.1"/>
    <property type="molecule type" value="Genomic_DNA"/>
</dbReference>
<keyword evidence="2" id="KW-1133">Transmembrane helix</keyword>
<feature type="domain" description="RCK N-terminal" evidence="3">
    <location>
        <begin position="96"/>
        <end position="213"/>
    </location>
</feature>
<keyword evidence="2" id="KW-0812">Transmembrane</keyword>
<evidence type="ECO:0000313" key="4">
    <source>
        <dbReference type="EMBL" id="QDS95501.1"/>
    </source>
</evidence>
<dbReference type="InterPro" id="IPR003148">
    <property type="entry name" value="RCK_N"/>
</dbReference>
<feature type="transmembrane region" description="Helical" evidence="2">
    <location>
        <begin position="21"/>
        <end position="39"/>
    </location>
</feature>
<dbReference type="PROSITE" id="PS51201">
    <property type="entry name" value="RCK_N"/>
    <property type="match status" value="1"/>
</dbReference>
<dbReference type="InterPro" id="IPR050721">
    <property type="entry name" value="Trk_Ktr_HKT_K-transport"/>
</dbReference>
<reference evidence="4 5" key="1">
    <citation type="submission" date="2019-02" db="EMBL/GenBank/DDBJ databases">
        <title>Deep-cultivation of Planctomycetes and their phenomic and genomic characterization uncovers novel biology.</title>
        <authorList>
            <person name="Wiegand S."/>
            <person name="Jogler M."/>
            <person name="Boedeker C."/>
            <person name="Pinto D."/>
            <person name="Vollmers J."/>
            <person name="Rivas-Marin E."/>
            <person name="Kohn T."/>
            <person name="Peeters S.H."/>
            <person name="Heuer A."/>
            <person name="Rast P."/>
            <person name="Oberbeckmann S."/>
            <person name="Bunk B."/>
            <person name="Jeske O."/>
            <person name="Meyerdierks A."/>
            <person name="Storesund J.E."/>
            <person name="Kallscheuer N."/>
            <person name="Luecker S."/>
            <person name="Lage O.M."/>
            <person name="Pohl T."/>
            <person name="Merkel B.J."/>
            <person name="Hornburger P."/>
            <person name="Mueller R.-W."/>
            <person name="Bruemmer F."/>
            <person name="Labrenz M."/>
            <person name="Spormann A.M."/>
            <person name="Op den Camp H."/>
            <person name="Overmann J."/>
            <person name="Amann R."/>
            <person name="Jetten M.S.M."/>
            <person name="Mascher T."/>
            <person name="Medema M.H."/>
            <person name="Devos D.P."/>
            <person name="Kaster A.-K."/>
            <person name="Ovreas L."/>
            <person name="Rohde M."/>
            <person name="Galperin M.Y."/>
            <person name="Jogler C."/>
        </authorList>
    </citation>
    <scope>NUCLEOTIDE SEQUENCE [LARGE SCALE GENOMIC DNA]</scope>
    <source>
        <strain evidence="4 5">FF011L</strain>
    </source>
</reference>
<evidence type="ECO:0000313" key="5">
    <source>
        <dbReference type="Proteomes" id="UP000320672"/>
    </source>
</evidence>
<dbReference type="InterPro" id="IPR036291">
    <property type="entry name" value="NAD(P)-bd_dom_sf"/>
</dbReference>
<dbReference type="GO" id="GO:0034220">
    <property type="term" value="P:monoatomic ion transmembrane transport"/>
    <property type="evidence" value="ECO:0007669"/>
    <property type="project" value="UniProtKB-KW"/>
</dbReference>
<dbReference type="KEGG" id="rml:FF011L_42980"/>
<dbReference type="Pfam" id="PF02254">
    <property type="entry name" value="TrkA_N"/>
    <property type="match status" value="1"/>
</dbReference>
<organism evidence="4 5">
    <name type="scientific">Roseimaritima multifibrata</name>
    <dbReference type="NCBI Taxonomy" id="1930274"/>
    <lineage>
        <taxon>Bacteria</taxon>
        <taxon>Pseudomonadati</taxon>
        <taxon>Planctomycetota</taxon>
        <taxon>Planctomycetia</taxon>
        <taxon>Pirellulales</taxon>
        <taxon>Pirellulaceae</taxon>
        <taxon>Roseimaritima</taxon>
    </lineage>
</organism>
<proteinExistence type="predicted"/>
<dbReference type="AlphaFoldDB" id="A0A517MKU7"/>
<sequence>MVLASIFVISVCGYRYFGSMSWVDSIWMVVITISTVGFAEQSSFSDSQQLFTVGVILAGMTASAYTFGGLFQVILAGELEQRRGIRRMHKAIDQMSRHVILCGYGRMGQNLALDLSAQGFDLVVIDLRTGILEELRSRNIAYIHGDATEDEHLQAAGIAQAGFLVTCLPNDANNVFITLTAKGLNADLQIISRAEHSSTAGKLRQAGATQVVMPAVVGAKQMLNLISKNTPQ</sequence>
<keyword evidence="4" id="KW-0813">Transport</keyword>
<dbReference type="Pfam" id="PF07885">
    <property type="entry name" value="Ion_trans_2"/>
    <property type="match status" value="1"/>
</dbReference>
<keyword evidence="2" id="KW-0472">Membrane</keyword>
<comment type="subcellular location">
    <subcellularLocation>
        <location evidence="1">Cell membrane</location>
        <topology evidence="1">Multi-pass membrane protein</topology>
    </subcellularLocation>
</comment>
<dbReference type="PANTHER" id="PTHR43833:SF9">
    <property type="entry name" value="POTASSIUM CHANNEL PROTEIN YUGO-RELATED"/>
    <property type="match status" value="1"/>
</dbReference>
<name>A0A517MKU7_9BACT</name>
<dbReference type="SUPFAM" id="SSF51735">
    <property type="entry name" value="NAD(P)-binding Rossmann-fold domains"/>
    <property type="match status" value="1"/>
</dbReference>
<dbReference type="GO" id="GO:0005886">
    <property type="term" value="C:plasma membrane"/>
    <property type="evidence" value="ECO:0007669"/>
    <property type="project" value="UniProtKB-SubCell"/>
</dbReference>
<evidence type="ECO:0000256" key="1">
    <source>
        <dbReference type="ARBA" id="ARBA00004651"/>
    </source>
</evidence>
<dbReference type="Proteomes" id="UP000320672">
    <property type="component" value="Chromosome"/>
</dbReference>
<feature type="transmembrane region" description="Helical" evidence="2">
    <location>
        <begin position="51"/>
        <end position="77"/>
    </location>
</feature>
<dbReference type="GO" id="GO:0006813">
    <property type="term" value="P:potassium ion transport"/>
    <property type="evidence" value="ECO:0007669"/>
    <property type="project" value="InterPro"/>
</dbReference>
<evidence type="ECO:0000256" key="2">
    <source>
        <dbReference type="SAM" id="Phobius"/>
    </source>
</evidence>
<keyword evidence="4" id="KW-0406">Ion transport</keyword>
<evidence type="ECO:0000259" key="3">
    <source>
        <dbReference type="PROSITE" id="PS51201"/>
    </source>
</evidence>
<accession>A0A517MKU7</accession>
<dbReference type="Gene3D" id="1.10.287.70">
    <property type="match status" value="1"/>
</dbReference>
<keyword evidence="5" id="KW-1185">Reference proteome</keyword>
<protein>
    <submittedName>
        <fullName evidence="4">Voltage-gated potassium channel Kch</fullName>
    </submittedName>
</protein>
<dbReference type="InterPro" id="IPR013099">
    <property type="entry name" value="K_chnl_dom"/>
</dbReference>
<dbReference type="SUPFAM" id="SSF81324">
    <property type="entry name" value="Voltage-gated potassium channels"/>
    <property type="match status" value="1"/>
</dbReference>
<keyword evidence="4" id="KW-0407">Ion channel</keyword>